<organism evidence="8 9">
    <name type="scientific">Tortispora caseinolytica NRRL Y-17796</name>
    <dbReference type="NCBI Taxonomy" id="767744"/>
    <lineage>
        <taxon>Eukaryota</taxon>
        <taxon>Fungi</taxon>
        <taxon>Dikarya</taxon>
        <taxon>Ascomycota</taxon>
        <taxon>Saccharomycotina</taxon>
        <taxon>Trigonopsidomycetes</taxon>
        <taxon>Trigonopsidales</taxon>
        <taxon>Trigonopsidaceae</taxon>
        <taxon>Tortispora</taxon>
    </lineage>
</organism>
<feature type="transmembrane region" description="Helical" evidence="6">
    <location>
        <begin position="220"/>
        <end position="239"/>
    </location>
</feature>
<comment type="subcellular location">
    <subcellularLocation>
        <location evidence="1">Membrane</location>
        <topology evidence="1">Multi-pass membrane protein</topology>
    </subcellularLocation>
</comment>
<protein>
    <recommendedName>
        <fullName evidence="7">Phosphatidic acid phosphatase type 2/haloperoxidase domain-containing protein</fullName>
    </recommendedName>
</protein>
<evidence type="ECO:0000313" key="9">
    <source>
        <dbReference type="Proteomes" id="UP000095023"/>
    </source>
</evidence>
<keyword evidence="4 6" id="KW-1133">Transmembrane helix</keyword>
<dbReference type="InterPro" id="IPR036938">
    <property type="entry name" value="PAP2/HPO_sf"/>
</dbReference>
<evidence type="ECO:0000313" key="8">
    <source>
        <dbReference type="EMBL" id="ODV91373.1"/>
    </source>
</evidence>
<keyword evidence="5 6" id="KW-0472">Membrane</keyword>
<dbReference type="SMART" id="SM00014">
    <property type="entry name" value="acidPPc"/>
    <property type="match status" value="1"/>
</dbReference>
<gene>
    <name evidence="8" type="ORF">CANCADRAFT_123238</name>
</gene>
<dbReference type="PANTHER" id="PTHR10165">
    <property type="entry name" value="LIPID PHOSPHATE PHOSPHATASE"/>
    <property type="match status" value="1"/>
</dbReference>
<dbReference type="GO" id="GO:0016020">
    <property type="term" value="C:membrane"/>
    <property type="evidence" value="ECO:0007669"/>
    <property type="project" value="UniProtKB-SubCell"/>
</dbReference>
<dbReference type="InterPro" id="IPR000326">
    <property type="entry name" value="PAP2/HPO"/>
</dbReference>
<dbReference type="Proteomes" id="UP000095023">
    <property type="component" value="Unassembled WGS sequence"/>
</dbReference>
<dbReference type="GO" id="GO:0006644">
    <property type="term" value="P:phospholipid metabolic process"/>
    <property type="evidence" value="ECO:0007669"/>
    <property type="project" value="InterPro"/>
</dbReference>
<evidence type="ECO:0000256" key="4">
    <source>
        <dbReference type="ARBA" id="ARBA00022989"/>
    </source>
</evidence>
<dbReference type="EMBL" id="KV453842">
    <property type="protein sequence ID" value="ODV91373.1"/>
    <property type="molecule type" value="Genomic_DNA"/>
</dbReference>
<dbReference type="Pfam" id="PF01569">
    <property type="entry name" value="PAP2"/>
    <property type="match status" value="1"/>
</dbReference>
<dbReference type="PANTHER" id="PTHR10165:SF192">
    <property type="entry name" value="PHOSPHATIDIC ACID PHOSPHATASE TYPE 2_HALOPEROXIDASE DOMAIN-CONTAINING PROTEIN"/>
    <property type="match status" value="1"/>
</dbReference>
<feature type="transmembrane region" description="Helical" evidence="6">
    <location>
        <begin position="194"/>
        <end position="214"/>
    </location>
</feature>
<sequence>MSSADKWSTIFSYASDYVISFSLIVVAEIIGHMTPQAQPFFIDNPSLMYPFKDPETFSNGDVVLLCAIVPVIVIFLTSFLLPKRSWSRKWWDSQCGLLGLVIAFAINMFITNSLKTVVGKPRPDILARCNPTGQIARFKLATIANCLQTDQGFLYEGFRSFPSGHSSNALTGMTFLSLYLAGQLQAFDQRGHSWKLFVVFAPLLLGFIIAGSRVNDARHHAFDVTVGSLLGIVVGSLVFRQFFPAPWDSKQQGRAYAPRLVRFNPLFMFASGTSLYVDLESQPVDDRFFTEDLRWKIDDIPS</sequence>
<feature type="transmembrane region" description="Helical" evidence="6">
    <location>
        <begin position="62"/>
        <end position="81"/>
    </location>
</feature>
<evidence type="ECO:0000259" key="7">
    <source>
        <dbReference type="SMART" id="SM00014"/>
    </source>
</evidence>
<dbReference type="AlphaFoldDB" id="A0A1E4TI04"/>
<keyword evidence="3 6" id="KW-0812">Transmembrane</keyword>
<dbReference type="GO" id="GO:0046839">
    <property type="term" value="P:phospholipid dephosphorylation"/>
    <property type="evidence" value="ECO:0007669"/>
    <property type="project" value="TreeGrafter"/>
</dbReference>
<evidence type="ECO:0000256" key="3">
    <source>
        <dbReference type="ARBA" id="ARBA00022692"/>
    </source>
</evidence>
<evidence type="ECO:0000256" key="2">
    <source>
        <dbReference type="ARBA" id="ARBA00008816"/>
    </source>
</evidence>
<feature type="domain" description="Phosphatidic acid phosphatase type 2/haloperoxidase" evidence="7">
    <location>
        <begin position="97"/>
        <end position="239"/>
    </location>
</feature>
<dbReference type="OrthoDB" id="8907274at2759"/>
<proteinExistence type="inferred from homology"/>
<dbReference type="CDD" id="cd03390">
    <property type="entry name" value="PAP2_containing_1_like"/>
    <property type="match status" value="1"/>
</dbReference>
<feature type="transmembrane region" description="Helical" evidence="6">
    <location>
        <begin position="93"/>
        <end position="110"/>
    </location>
</feature>
<evidence type="ECO:0000256" key="1">
    <source>
        <dbReference type="ARBA" id="ARBA00004141"/>
    </source>
</evidence>
<reference evidence="9" key="1">
    <citation type="submission" date="2016-02" db="EMBL/GenBank/DDBJ databases">
        <title>Comparative genomics of biotechnologically important yeasts.</title>
        <authorList>
            <consortium name="DOE Joint Genome Institute"/>
            <person name="Riley R."/>
            <person name="Haridas S."/>
            <person name="Wolfe K.H."/>
            <person name="Lopes M.R."/>
            <person name="Hittinger C.T."/>
            <person name="Goker M."/>
            <person name="Salamov A."/>
            <person name="Wisecaver J."/>
            <person name="Long T.M."/>
            <person name="Aerts A.L."/>
            <person name="Barry K."/>
            <person name="Choi C."/>
            <person name="Clum A."/>
            <person name="Coughlan A.Y."/>
            <person name="Deshpande S."/>
            <person name="Douglass A.P."/>
            <person name="Hanson S.J."/>
            <person name="Klenk H.-P."/>
            <person name="Labutti K."/>
            <person name="Lapidus A."/>
            <person name="Lindquist E."/>
            <person name="Lipzen A."/>
            <person name="Meier-Kolthoff J.P."/>
            <person name="Ohm R.A."/>
            <person name="Otillar R.P."/>
            <person name="Pangilinan J."/>
            <person name="Peng Y."/>
            <person name="Rokas A."/>
            <person name="Rosa C.A."/>
            <person name="Scheuner C."/>
            <person name="Sibirny A.A."/>
            <person name="Slot J.C."/>
            <person name="Stielow J.B."/>
            <person name="Sun H."/>
            <person name="Kurtzman C.P."/>
            <person name="Blackwell M."/>
            <person name="Jeffries T.W."/>
            <person name="Grigoriev I.V."/>
        </authorList>
    </citation>
    <scope>NUCLEOTIDE SEQUENCE [LARGE SCALE GENOMIC DNA]</scope>
    <source>
        <strain evidence="9">NRRL Y-17796</strain>
    </source>
</reference>
<dbReference type="Gene3D" id="1.20.144.10">
    <property type="entry name" value="Phosphatidic acid phosphatase type 2/haloperoxidase"/>
    <property type="match status" value="1"/>
</dbReference>
<dbReference type="InterPro" id="IPR043216">
    <property type="entry name" value="PAP-like"/>
</dbReference>
<keyword evidence="9" id="KW-1185">Reference proteome</keyword>
<feature type="transmembrane region" description="Helical" evidence="6">
    <location>
        <begin position="21"/>
        <end position="42"/>
    </location>
</feature>
<evidence type="ECO:0000256" key="6">
    <source>
        <dbReference type="SAM" id="Phobius"/>
    </source>
</evidence>
<dbReference type="SUPFAM" id="SSF48317">
    <property type="entry name" value="Acid phosphatase/Vanadium-dependent haloperoxidase"/>
    <property type="match status" value="1"/>
</dbReference>
<dbReference type="GO" id="GO:0008195">
    <property type="term" value="F:phosphatidate phosphatase activity"/>
    <property type="evidence" value="ECO:0007669"/>
    <property type="project" value="TreeGrafter"/>
</dbReference>
<name>A0A1E4TI04_9ASCO</name>
<comment type="similarity">
    <text evidence="2">Belongs to the PA-phosphatase related phosphoesterase family.</text>
</comment>
<accession>A0A1E4TI04</accession>
<evidence type="ECO:0000256" key="5">
    <source>
        <dbReference type="ARBA" id="ARBA00023136"/>
    </source>
</evidence>